<protein>
    <submittedName>
        <fullName evidence="1">Uncharacterized protein</fullName>
    </submittedName>
</protein>
<dbReference type="GO" id="GO:0005794">
    <property type="term" value="C:Golgi apparatus"/>
    <property type="evidence" value="ECO:0007669"/>
    <property type="project" value="TreeGrafter"/>
</dbReference>
<proteinExistence type="predicted"/>
<dbReference type="PANTHER" id="PTHR13174:SF3">
    <property type="entry name" value="D-GLUCURONYL C5-EPIMERASE"/>
    <property type="match status" value="1"/>
</dbReference>
<dbReference type="AlphaFoldDB" id="A0A2G9TRG5"/>
<feature type="non-terminal residue" evidence="1">
    <location>
        <position position="144"/>
    </location>
</feature>
<dbReference type="GO" id="GO:0015012">
    <property type="term" value="P:heparan sulfate proteoglycan biosynthetic process"/>
    <property type="evidence" value="ECO:0007669"/>
    <property type="project" value="InterPro"/>
</dbReference>
<dbReference type="PANTHER" id="PTHR13174">
    <property type="entry name" value="D-GLUCURONYL C5-EPIMERASE"/>
    <property type="match status" value="1"/>
</dbReference>
<keyword evidence="2" id="KW-1185">Reference proteome</keyword>
<dbReference type="OrthoDB" id="5914444at2759"/>
<gene>
    <name evidence="1" type="ORF">TELCIR_18634</name>
</gene>
<dbReference type="EMBL" id="KZ356658">
    <property type="protein sequence ID" value="PIO59890.1"/>
    <property type="molecule type" value="Genomic_DNA"/>
</dbReference>
<dbReference type="Proteomes" id="UP000230423">
    <property type="component" value="Unassembled WGS sequence"/>
</dbReference>
<evidence type="ECO:0000313" key="2">
    <source>
        <dbReference type="Proteomes" id="UP000230423"/>
    </source>
</evidence>
<sequence length="144" mass="16485">MIRWKSVKSSLLFGGICFMLLLLDKSLVEYNEKQKTNPYLGNSFVPQKDGLSSANSCDPSVIAELDRLKKASNKARCTANNGKEMTCMRDESEFYFPFSFIKKQYDVSGKMSKGVPMSTQWNATPYYYPIQIAQYGLQHYSRML</sequence>
<reference evidence="1 2" key="1">
    <citation type="submission" date="2015-09" db="EMBL/GenBank/DDBJ databases">
        <title>Draft genome of the parasitic nematode Teladorsagia circumcincta isolate WARC Sus (inbred).</title>
        <authorList>
            <person name="Mitreva M."/>
        </authorList>
    </citation>
    <scope>NUCLEOTIDE SEQUENCE [LARGE SCALE GENOMIC DNA]</scope>
    <source>
        <strain evidence="1 2">S</strain>
    </source>
</reference>
<evidence type="ECO:0000313" key="1">
    <source>
        <dbReference type="EMBL" id="PIO59890.1"/>
    </source>
</evidence>
<name>A0A2G9TRG5_TELCI</name>
<organism evidence="1 2">
    <name type="scientific">Teladorsagia circumcincta</name>
    <name type="common">Brown stomach worm</name>
    <name type="synonym">Ostertagia circumcincta</name>
    <dbReference type="NCBI Taxonomy" id="45464"/>
    <lineage>
        <taxon>Eukaryota</taxon>
        <taxon>Metazoa</taxon>
        <taxon>Ecdysozoa</taxon>
        <taxon>Nematoda</taxon>
        <taxon>Chromadorea</taxon>
        <taxon>Rhabditida</taxon>
        <taxon>Rhabditina</taxon>
        <taxon>Rhabditomorpha</taxon>
        <taxon>Strongyloidea</taxon>
        <taxon>Trichostrongylidae</taxon>
        <taxon>Teladorsagia</taxon>
    </lineage>
</organism>
<accession>A0A2G9TRG5</accession>
<dbReference type="InterPro" id="IPR039721">
    <property type="entry name" value="C5-epimerase"/>
</dbReference>
<dbReference type="GO" id="GO:0047464">
    <property type="term" value="F:heparosan-N-sulfate-glucuronate 5-epimerase activity"/>
    <property type="evidence" value="ECO:0007669"/>
    <property type="project" value="InterPro"/>
</dbReference>